<dbReference type="RefSeq" id="WP_114900049.1">
    <property type="nucleotide sequence ID" value="NZ_CP031222.1"/>
</dbReference>
<keyword evidence="3" id="KW-0285">Flavoprotein</keyword>
<gene>
    <name evidence="7" type="ORF">HYN46_14500</name>
</gene>
<evidence type="ECO:0000256" key="2">
    <source>
        <dbReference type="ARBA" id="ARBA00005272"/>
    </source>
</evidence>
<keyword evidence="5" id="KW-0560">Oxidoreductase</keyword>
<dbReference type="Gene3D" id="3.50.50.100">
    <property type="match status" value="1"/>
</dbReference>
<dbReference type="PRINTS" id="PR00469">
    <property type="entry name" value="PNDRDTASEII"/>
</dbReference>
<feature type="domain" description="FAD/NAD(P)-binding" evidence="6">
    <location>
        <begin position="10"/>
        <end position="291"/>
    </location>
</feature>
<dbReference type="Pfam" id="PF07992">
    <property type="entry name" value="Pyr_redox_2"/>
    <property type="match status" value="1"/>
</dbReference>
<keyword evidence="4" id="KW-0274">FAD</keyword>
<dbReference type="AlphaFoldDB" id="A0A345P9I2"/>
<evidence type="ECO:0000313" key="8">
    <source>
        <dbReference type="Proteomes" id="UP000253940"/>
    </source>
</evidence>
<dbReference type="InterPro" id="IPR023753">
    <property type="entry name" value="FAD/NAD-binding_dom"/>
</dbReference>
<reference evidence="7 8" key="1">
    <citation type="submission" date="2018-07" db="EMBL/GenBank/DDBJ databases">
        <title>Genome sequencing of Moraxellaceae gen. HYN0046.</title>
        <authorList>
            <person name="Kim M."/>
            <person name="Yi H."/>
        </authorList>
    </citation>
    <scope>NUCLEOTIDE SEQUENCE [LARGE SCALE GENOMIC DNA]</scope>
    <source>
        <strain evidence="7 8">HYN0046</strain>
    </source>
</reference>
<comment type="similarity">
    <text evidence="2">Belongs to the NADH dehydrogenase family.</text>
</comment>
<protein>
    <recommendedName>
        <fullName evidence="6">FAD/NAD(P)-binding domain-containing protein</fullName>
    </recommendedName>
</protein>
<accession>A0A345P9I2</accession>
<dbReference type="SUPFAM" id="SSF51905">
    <property type="entry name" value="FAD/NAD(P)-binding domain"/>
    <property type="match status" value="1"/>
</dbReference>
<dbReference type="PANTHER" id="PTHR42913:SF3">
    <property type="entry name" value="64 KDA MITOCHONDRIAL NADH DEHYDROGENASE (EUROFUNG)"/>
    <property type="match status" value="1"/>
</dbReference>
<evidence type="ECO:0000256" key="4">
    <source>
        <dbReference type="ARBA" id="ARBA00022827"/>
    </source>
</evidence>
<dbReference type="KEGG" id="mbah:HYN46_14500"/>
<sequence length="406" mass="43911">MTALFSPQRRIVILGGGYAGLTVAQRLSKQKPDAQITLIDAKPAFEERIRLHQIAAGQTLDSFSYSAFLSPLGVDFIQAYITAIDPDSQNVSLEYATGTGGNIAYDYLVYALGSFMNVDQVSGVREFAHAFDSVEVAKKLYSTLRESPNAQVLVVGGGLTGIETACELAECLPDLRVTLATSEPFRASRTPGGFSEKTVQYLHEGLERRKVRLQTGKRIVQLKAGEAMMSDGTQMAFDACVWTSGFKPSPLAAKAGIRVNDHGQIEVDESLRSLSHPNIVAVGDAASASSESAGSCRMGSATALAMAPTGAKTILALLMNKTPPSFRFVYLFRNICLGREDGIIQFVDRRDIPREIVWTGTAAAKWKEFVCQTTLSMIGLTSSGTLPLLPPLRTLPQLMQGMRQYA</sequence>
<evidence type="ECO:0000256" key="3">
    <source>
        <dbReference type="ARBA" id="ARBA00022630"/>
    </source>
</evidence>
<name>A0A345P9I2_9GAMM</name>
<evidence type="ECO:0000256" key="5">
    <source>
        <dbReference type="ARBA" id="ARBA00023002"/>
    </source>
</evidence>
<dbReference type="Proteomes" id="UP000253940">
    <property type="component" value="Chromosome"/>
</dbReference>
<dbReference type="PRINTS" id="PR00368">
    <property type="entry name" value="FADPNR"/>
</dbReference>
<dbReference type="InterPro" id="IPR051169">
    <property type="entry name" value="NADH-Q_oxidoreductase"/>
</dbReference>
<dbReference type="EMBL" id="CP031222">
    <property type="protein sequence ID" value="AXI03941.1"/>
    <property type="molecule type" value="Genomic_DNA"/>
</dbReference>
<evidence type="ECO:0000259" key="6">
    <source>
        <dbReference type="Pfam" id="PF07992"/>
    </source>
</evidence>
<organism evidence="7 8">
    <name type="scientific">Aquirhabdus parva</name>
    <dbReference type="NCBI Taxonomy" id="2283318"/>
    <lineage>
        <taxon>Bacteria</taxon>
        <taxon>Pseudomonadati</taxon>
        <taxon>Pseudomonadota</taxon>
        <taxon>Gammaproteobacteria</taxon>
        <taxon>Moraxellales</taxon>
        <taxon>Moraxellaceae</taxon>
        <taxon>Aquirhabdus</taxon>
    </lineage>
</organism>
<keyword evidence="8" id="KW-1185">Reference proteome</keyword>
<dbReference type="GO" id="GO:0003955">
    <property type="term" value="F:NAD(P)H dehydrogenase (quinone) activity"/>
    <property type="evidence" value="ECO:0007669"/>
    <property type="project" value="TreeGrafter"/>
</dbReference>
<dbReference type="GO" id="GO:0019646">
    <property type="term" value="P:aerobic electron transport chain"/>
    <property type="evidence" value="ECO:0007669"/>
    <property type="project" value="TreeGrafter"/>
</dbReference>
<comment type="cofactor">
    <cofactor evidence="1">
        <name>FAD</name>
        <dbReference type="ChEBI" id="CHEBI:57692"/>
    </cofactor>
</comment>
<evidence type="ECO:0000256" key="1">
    <source>
        <dbReference type="ARBA" id="ARBA00001974"/>
    </source>
</evidence>
<dbReference type="PANTHER" id="PTHR42913">
    <property type="entry name" value="APOPTOSIS-INDUCING FACTOR 1"/>
    <property type="match status" value="1"/>
</dbReference>
<proteinExistence type="inferred from homology"/>
<evidence type="ECO:0000313" key="7">
    <source>
        <dbReference type="EMBL" id="AXI03941.1"/>
    </source>
</evidence>
<dbReference type="InterPro" id="IPR036188">
    <property type="entry name" value="FAD/NAD-bd_sf"/>
</dbReference>
<dbReference type="OrthoDB" id="9800167at2"/>